<sequence length="244" mass="27923">MKKVSFLLLCLGLSITSCTEPQPDADELIAKTIKAHGADKMAQGKLAFNFRGIDYVVTRDNGLFTYERITIQNQDSVVDRLTNDGFKRTINDSVVTLQPEKKSTLSSSLNSVIYLGQLPFSLDGPAVYKKYLGETTINEIKYYEVEVTFDENGGGEDHEDVFIYWINQADFMIDYFAYSFCEEECGFRFRESYNRRNINGMIVQDYHNYSPIDSDAKLENLEEHFEQGKLEKVSDIELKRVSGD</sequence>
<protein>
    <recommendedName>
        <fullName evidence="4">Deoxyribose-phosphate aldolase</fullName>
    </recommendedName>
</protein>
<name>A0A1W6MHH7_9FLAO</name>
<evidence type="ECO:0000313" key="2">
    <source>
        <dbReference type="EMBL" id="ARN77053.1"/>
    </source>
</evidence>
<dbReference type="AlphaFoldDB" id="A0A1W6MHH7"/>
<feature type="signal peptide" evidence="1">
    <location>
        <begin position="1"/>
        <end position="19"/>
    </location>
</feature>
<keyword evidence="1" id="KW-0732">Signal</keyword>
<dbReference type="InterPro" id="IPR045444">
    <property type="entry name" value="DUF6503"/>
</dbReference>
<feature type="chain" id="PRO_5013184769" description="Deoxyribose-phosphate aldolase" evidence="1">
    <location>
        <begin position="20"/>
        <end position="244"/>
    </location>
</feature>
<organism evidence="2 3">
    <name type="scientific">Nonlabens spongiae</name>
    <dbReference type="NCBI Taxonomy" id="331648"/>
    <lineage>
        <taxon>Bacteria</taxon>
        <taxon>Pseudomonadati</taxon>
        <taxon>Bacteroidota</taxon>
        <taxon>Flavobacteriia</taxon>
        <taxon>Flavobacteriales</taxon>
        <taxon>Flavobacteriaceae</taxon>
        <taxon>Nonlabens</taxon>
    </lineage>
</organism>
<evidence type="ECO:0000313" key="3">
    <source>
        <dbReference type="Proteomes" id="UP000193431"/>
    </source>
</evidence>
<evidence type="ECO:0008006" key="4">
    <source>
        <dbReference type="Google" id="ProtNLM"/>
    </source>
</evidence>
<reference evidence="2 3" key="1">
    <citation type="submission" date="2016-11" db="EMBL/GenBank/DDBJ databases">
        <title>Trade-off between light-utilization and light-protection in marine flavobacteria.</title>
        <authorList>
            <person name="Kumagai Y."/>
        </authorList>
    </citation>
    <scope>NUCLEOTIDE SEQUENCE [LARGE SCALE GENOMIC DNA]</scope>
    <source>
        <strain evidence="2 3">JCM 13191</strain>
    </source>
</reference>
<dbReference type="STRING" id="331648.BST97_03005"/>
<dbReference type="Pfam" id="PF20113">
    <property type="entry name" value="DUF6503"/>
    <property type="match status" value="1"/>
</dbReference>
<dbReference type="Proteomes" id="UP000193431">
    <property type="component" value="Chromosome"/>
</dbReference>
<proteinExistence type="predicted"/>
<evidence type="ECO:0000256" key="1">
    <source>
        <dbReference type="SAM" id="SignalP"/>
    </source>
</evidence>
<dbReference type="OrthoDB" id="982433at2"/>
<dbReference type="PROSITE" id="PS51257">
    <property type="entry name" value="PROKAR_LIPOPROTEIN"/>
    <property type="match status" value="1"/>
</dbReference>
<dbReference type="RefSeq" id="WP_085765852.1">
    <property type="nucleotide sequence ID" value="NZ_CP019344.1"/>
</dbReference>
<dbReference type="EMBL" id="CP019344">
    <property type="protein sequence ID" value="ARN77053.1"/>
    <property type="molecule type" value="Genomic_DNA"/>
</dbReference>
<accession>A0A1W6MHH7</accession>
<gene>
    <name evidence="2" type="ORF">BST97_03005</name>
</gene>
<keyword evidence="3" id="KW-1185">Reference proteome</keyword>